<protein>
    <recommendedName>
        <fullName evidence="4">Leucine-binding protein domain-containing protein</fullName>
    </recommendedName>
</protein>
<dbReference type="Pfam" id="PF13458">
    <property type="entry name" value="Peripla_BP_6"/>
    <property type="match status" value="1"/>
</dbReference>
<dbReference type="InterPro" id="IPR011990">
    <property type="entry name" value="TPR-like_helical_dom_sf"/>
</dbReference>
<sequence length="590" mass="67738">MVISTKYKLLIISLFTAFQGIAQINYQSEYLAGKNYFRQENYQMAKNKFGHIVNSNEENPFYLYAAYFYGISAYQTNDEEKALEQYRQIRITHPQWDKIDELNIWYGHMLLDQGQLIKGLEVLNAIQKKDLKELAKAVEKKHLVSYDSIPVLQKALELNPYDKMLAQHLADVISEKPLIDRPNELLEFLIESFGLNKSKYDFFDKNVSQKKNTYNVAVMLPFMASSLSTSKGSKANQFILDLYQGIQLATEKLNSNGKKINLFTYDTKRDSATTAKILARGELLQMDLVIGPLYPDPVSLMKDYTFKNRINMINPLSTNSTVIGTNPYSFLLKSTPETRAKKAAEYVIENFPRKRATILYGSSSQDSIYAHAYRKYLEAESFKISWMERVETAEESTEVLKKLTTVFTGSRNGSMRTSRSVKVRVSPEDSLYLNKDSLGHIMVASLDNNILISNVLSAVDTRRDGLTVIGFEDWLDIDQISFEQLERMGVLMVGQNYFDFSSEVVANFKSEYIEKYNVLPTQFSYDGYEAMMIFGKQLIKYGNYFQHGLYTSGLVKGELFYGFDYTNSNDNQLVPILKLEKLDLKMLNLN</sequence>
<evidence type="ECO:0000256" key="1">
    <source>
        <dbReference type="ARBA" id="ARBA00010062"/>
    </source>
</evidence>
<organism evidence="5 6">
    <name type="scientific">Marivirga lumbricoides</name>
    <dbReference type="NCBI Taxonomy" id="1046115"/>
    <lineage>
        <taxon>Bacteria</taxon>
        <taxon>Pseudomonadati</taxon>
        <taxon>Bacteroidota</taxon>
        <taxon>Cytophagia</taxon>
        <taxon>Cytophagales</taxon>
        <taxon>Marivirgaceae</taxon>
        <taxon>Marivirga</taxon>
    </lineage>
</organism>
<dbReference type="RefSeq" id="WP_188461467.1">
    <property type="nucleotide sequence ID" value="NZ_BAABHU010000003.1"/>
</dbReference>
<dbReference type="EMBL" id="BMEC01000003">
    <property type="protein sequence ID" value="GGC28970.1"/>
    <property type="molecule type" value="Genomic_DNA"/>
</dbReference>
<comment type="caution">
    <text evidence="5">The sequence shown here is derived from an EMBL/GenBank/DDBJ whole genome shotgun (WGS) entry which is preliminary data.</text>
</comment>
<dbReference type="Gene3D" id="3.40.50.2300">
    <property type="match status" value="1"/>
</dbReference>
<dbReference type="CDD" id="cd06268">
    <property type="entry name" value="PBP1_ABC_transporter_LIVBP-like"/>
    <property type="match status" value="1"/>
</dbReference>
<evidence type="ECO:0000259" key="4">
    <source>
        <dbReference type="Pfam" id="PF13458"/>
    </source>
</evidence>
<feature type="domain" description="Leucine-binding protein" evidence="4">
    <location>
        <begin position="241"/>
        <end position="393"/>
    </location>
</feature>
<dbReference type="SUPFAM" id="SSF48452">
    <property type="entry name" value="TPR-like"/>
    <property type="match status" value="1"/>
</dbReference>
<evidence type="ECO:0000256" key="2">
    <source>
        <dbReference type="ARBA" id="ARBA00022729"/>
    </source>
</evidence>
<keyword evidence="6" id="KW-1185">Reference proteome</keyword>
<feature type="signal peptide" evidence="3">
    <location>
        <begin position="1"/>
        <end position="22"/>
    </location>
</feature>
<proteinExistence type="inferred from homology"/>
<evidence type="ECO:0000313" key="5">
    <source>
        <dbReference type="EMBL" id="GGC28970.1"/>
    </source>
</evidence>
<name>A0ABQ1LS04_9BACT</name>
<accession>A0ABQ1LS04</accession>
<gene>
    <name evidence="5" type="ORF">GCM10011506_12980</name>
</gene>
<dbReference type="SUPFAM" id="SSF53822">
    <property type="entry name" value="Periplasmic binding protein-like I"/>
    <property type="match status" value="1"/>
</dbReference>
<keyword evidence="2 3" id="KW-0732">Signal</keyword>
<evidence type="ECO:0000256" key="3">
    <source>
        <dbReference type="SAM" id="SignalP"/>
    </source>
</evidence>
<evidence type="ECO:0000313" key="6">
    <source>
        <dbReference type="Proteomes" id="UP000636010"/>
    </source>
</evidence>
<reference evidence="6" key="1">
    <citation type="journal article" date="2019" name="Int. J. Syst. Evol. Microbiol.">
        <title>The Global Catalogue of Microorganisms (GCM) 10K type strain sequencing project: providing services to taxonomists for standard genome sequencing and annotation.</title>
        <authorList>
            <consortium name="The Broad Institute Genomics Platform"/>
            <consortium name="The Broad Institute Genome Sequencing Center for Infectious Disease"/>
            <person name="Wu L."/>
            <person name="Ma J."/>
        </authorList>
    </citation>
    <scope>NUCLEOTIDE SEQUENCE [LARGE SCALE GENOMIC DNA]</scope>
    <source>
        <strain evidence="6">CGMCC 1.10832</strain>
    </source>
</reference>
<feature type="chain" id="PRO_5046258778" description="Leucine-binding protein domain-containing protein" evidence="3">
    <location>
        <begin position="23"/>
        <end position="590"/>
    </location>
</feature>
<comment type="similarity">
    <text evidence="1">Belongs to the leucine-binding protein family.</text>
</comment>
<dbReference type="InterPro" id="IPR028081">
    <property type="entry name" value="Leu-bd"/>
</dbReference>
<dbReference type="Gene3D" id="1.25.40.10">
    <property type="entry name" value="Tetratricopeptide repeat domain"/>
    <property type="match status" value="1"/>
</dbReference>
<dbReference type="InterPro" id="IPR028082">
    <property type="entry name" value="Peripla_BP_I"/>
</dbReference>
<dbReference type="Proteomes" id="UP000636010">
    <property type="component" value="Unassembled WGS sequence"/>
</dbReference>